<dbReference type="AlphaFoldDB" id="A0A7S3NSA3"/>
<dbReference type="EMBL" id="HBIK01006569">
    <property type="protein sequence ID" value="CAE0378162.1"/>
    <property type="molecule type" value="Transcribed_RNA"/>
</dbReference>
<sequence>MLWQGLHHSYICYHYRCYGYYRGHEGASESNFVVLSVIMMVFHDFFKSVGLLEQLNIVLRFKLSSVPVLIFRSVHSGSPHLRRVKLRSFVKIFMEFGDNIGPFLITSRNISVFVSI</sequence>
<proteinExistence type="predicted"/>
<name>A0A7S3NSA3_EUPCR</name>
<reference evidence="1" key="1">
    <citation type="submission" date="2021-01" db="EMBL/GenBank/DDBJ databases">
        <authorList>
            <person name="Corre E."/>
            <person name="Pelletier E."/>
            <person name="Niang G."/>
            <person name="Scheremetjew M."/>
            <person name="Finn R."/>
            <person name="Kale V."/>
            <person name="Holt S."/>
            <person name="Cochrane G."/>
            <person name="Meng A."/>
            <person name="Brown T."/>
            <person name="Cohen L."/>
        </authorList>
    </citation>
    <scope>NUCLEOTIDE SEQUENCE</scope>
    <source>
        <strain evidence="1">CT5</strain>
    </source>
</reference>
<protein>
    <submittedName>
        <fullName evidence="1">Uncharacterized protein</fullName>
    </submittedName>
</protein>
<evidence type="ECO:0000313" key="1">
    <source>
        <dbReference type="EMBL" id="CAE0378162.1"/>
    </source>
</evidence>
<accession>A0A7S3NSA3</accession>
<gene>
    <name evidence="1" type="ORF">ECRA1380_LOCUS3121</name>
</gene>
<organism evidence="1">
    <name type="scientific">Euplotes crassus</name>
    <dbReference type="NCBI Taxonomy" id="5936"/>
    <lineage>
        <taxon>Eukaryota</taxon>
        <taxon>Sar</taxon>
        <taxon>Alveolata</taxon>
        <taxon>Ciliophora</taxon>
        <taxon>Intramacronucleata</taxon>
        <taxon>Spirotrichea</taxon>
        <taxon>Hypotrichia</taxon>
        <taxon>Euplotida</taxon>
        <taxon>Euplotidae</taxon>
        <taxon>Moneuplotes</taxon>
    </lineage>
</organism>